<evidence type="ECO:0000256" key="3">
    <source>
        <dbReference type="ARBA" id="ARBA00023274"/>
    </source>
</evidence>
<evidence type="ECO:0000313" key="6">
    <source>
        <dbReference type="EMBL" id="MBK1703219.1"/>
    </source>
</evidence>
<gene>
    <name evidence="5" type="primary">rpmC</name>
    <name evidence="6" type="ORF">CKO40_01305</name>
</gene>
<dbReference type="EMBL" id="NRSJ01000002">
    <property type="protein sequence ID" value="MBK1703219.1"/>
    <property type="molecule type" value="Genomic_DNA"/>
</dbReference>
<dbReference type="Proteomes" id="UP001296776">
    <property type="component" value="Unassembled WGS sequence"/>
</dbReference>
<keyword evidence="2 5" id="KW-0689">Ribosomal protein</keyword>
<evidence type="ECO:0000256" key="5">
    <source>
        <dbReference type="HAMAP-Rule" id="MF_00374"/>
    </source>
</evidence>
<evidence type="ECO:0000256" key="1">
    <source>
        <dbReference type="ARBA" id="ARBA00009254"/>
    </source>
</evidence>
<dbReference type="Pfam" id="PF00831">
    <property type="entry name" value="Ribosomal_L29"/>
    <property type="match status" value="1"/>
</dbReference>
<sequence length="71" mass="8248">MKAQELRAMSSDDLQKRLLDLLREQFNLRMQQRTGQLSRPSQMKAVRRDISRIKTVMGEQNRTVSSARAGE</sequence>
<reference evidence="6" key="1">
    <citation type="submission" date="2017-08" db="EMBL/GenBank/DDBJ databases">
        <authorList>
            <person name="Imhoff J.F."/>
            <person name="Rahn T."/>
            <person name="Kuenzel S."/>
            <person name="Neulinger S.C."/>
        </authorList>
    </citation>
    <scope>NUCLEOTIDE SEQUENCE</scope>
    <source>
        <strain evidence="6">DSM 11080</strain>
    </source>
</reference>
<organism evidence="6 7">
    <name type="scientific">Halochromatium glycolicum</name>
    <dbReference type="NCBI Taxonomy" id="85075"/>
    <lineage>
        <taxon>Bacteria</taxon>
        <taxon>Pseudomonadati</taxon>
        <taxon>Pseudomonadota</taxon>
        <taxon>Gammaproteobacteria</taxon>
        <taxon>Chromatiales</taxon>
        <taxon>Chromatiaceae</taxon>
        <taxon>Halochromatium</taxon>
    </lineage>
</organism>
<dbReference type="FunFam" id="1.10.287.310:FF:000001">
    <property type="entry name" value="50S ribosomal protein L29"/>
    <property type="match status" value="1"/>
</dbReference>
<evidence type="ECO:0000313" key="7">
    <source>
        <dbReference type="Proteomes" id="UP001296776"/>
    </source>
</evidence>
<dbReference type="InterPro" id="IPR050063">
    <property type="entry name" value="Ribosomal_protein_uL29"/>
</dbReference>
<accession>A0AAJ0X7K8</accession>
<dbReference type="PANTHER" id="PTHR10916">
    <property type="entry name" value="60S RIBOSOMAL PROTEIN L35/50S RIBOSOMAL PROTEIN L29"/>
    <property type="match status" value="1"/>
</dbReference>
<dbReference type="InterPro" id="IPR001854">
    <property type="entry name" value="Ribosomal_uL29"/>
</dbReference>
<comment type="similarity">
    <text evidence="1 5">Belongs to the universal ribosomal protein uL29 family.</text>
</comment>
<dbReference type="HAMAP" id="MF_00374">
    <property type="entry name" value="Ribosomal_uL29"/>
    <property type="match status" value="1"/>
</dbReference>
<dbReference type="AlphaFoldDB" id="A0AAJ0X7K8"/>
<name>A0AAJ0X7K8_9GAMM</name>
<evidence type="ECO:0000256" key="4">
    <source>
        <dbReference type="ARBA" id="ARBA00035204"/>
    </source>
</evidence>
<proteinExistence type="inferred from homology"/>
<keyword evidence="3 5" id="KW-0687">Ribonucleoprotein</keyword>
<dbReference type="CDD" id="cd00427">
    <property type="entry name" value="Ribosomal_L29_HIP"/>
    <property type="match status" value="1"/>
</dbReference>
<dbReference type="NCBIfam" id="TIGR00012">
    <property type="entry name" value="L29"/>
    <property type="match status" value="1"/>
</dbReference>
<dbReference type="InterPro" id="IPR036049">
    <property type="entry name" value="Ribosomal_uL29_sf"/>
</dbReference>
<dbReference type="GO" id="GO:0022625">
    <property type="term" value="C:cytosolic large ribosomal subunit"/>
    <property type="evidence" value="ECO:0007669"/>
    <property type="project" value="TreeGrafter"/>
</dbReference>
<dbReference type="RefSeq" id="WP_200344002.1">
    <property type="nucleotide sequence ID" value="NZ_NRSJ01000002.1"/>
</dbReference>
<reference evidence="6" key="2">
    <citation type="journal article" date="2020" name="Microorganisms">
        <title>Osmotic Adaptation and Compatible Solute Biosynthesis of Phototrophic Bacteria as Revealed from Genome Analyses.</title>
        <authorList>
            <person name="Imhoff J.F."/>
            <person name="Rahn T."/>
            <person name="Kunzel S."/>
            <person name="Keller A."/>
            <person name="Neulinger S.C."/>
        </authorList>
    </citation>
    <scope>NUCLEOTIDE SEQUENCE</scope>
    <source>
        <strain evidence="6">DSM 11080</strain>
    </source>
</reference>
<evidence type="ECO:0000256" key="2">
    <source>
        <dbReference type="ARBA" id="ARBA00022980"/>
    </source>
</evidence>
<keyword evidence="7" id="KW-1185">Reference proteome</keyword>
<comment type="caution">
    <text evidence="6">The sequence shown here is derived from an EMBL/GenBank/DDBJ whole genome shotgun (WGS) entry which is preliminary data.</text>
</comment>
<dbReference type="SUPFAM" id="SSF46561">
    <property type="entry name" value="Ribosomal protein L29 (L29p)"/>
    <property type="match status" value="1"/>
</dbReference>
<dbReference type="Gene3D" id="1.10.287.310">
    <property type="match status" value="1"/>
</dbReference>
<dbReference type="GO" id="GO:0003735">
    <property type="term" value="F:structural constituent of ribosome"/>
    <property type="evidence" value="ECO:0007669"/>
    <property type="project" value="InterPro"/>
</dbReference>
<protein>
    <recommendedName>
        <fullName evidence="4 5">Large ribosomal subunit protein uL29</fullName>
    </recommendedName>
</protein>
<dbReference type="PANTHER" id="PTHR10916:SF0">
    <property type="entry name" value="LARGE RIBOSOMAL SUBUNIT PROTEIN UL29C"/>
    <property type="match status" value="1"/>
</dbReference>
<dbReference type="GO" id="GO:0006412">
    <property type="term" value="P:translation"/>
    <property type="evidence" value="ECO:0007669"/>
    <property type="project" value="UniProtKB-UniRule"/>
</dbReference>